<organism evidence="2 3">
    <name type="scientific">Sphingomonas tagetis</name>
    <dbReference type="NCBI Taxonomy" id="2949092"/>
    <lineage>
        <taxon>Bacteria</taxon>
        <taxon>Pseudomonadati</taxon>
        <taxon>Pseudomonadota</taxon>
        <taxon>Alphaproteobacteria</taxon>
        <taxon>Sphingomonadales</taxon>
        <taxon>Sphingomonadaceae</taxon>
        <taxon>Sphingomonas</taxon>
    </lineage>
</organism>
<dbReference type="EMBL" id="JAMLDX010000016">
    <property type="protein sequence ID" value="MCP3732217.1"/>
    <property type="molecule type" value="Genomic_DNA"/>
</dbReference>
<dbReference type="InterPro" id="IPR050707">
    <property type="entry name" value="HTH_MetabolicPath_Reg"/>
</dbReference>
<sequence length="91" mass="9814">MDEHKGTETRKARATSVQSVTRALDIIDAIADRPMMLPELAARVGISRPQCYRLAAALTERGLLSTSGRSGYSLGPRIGELAAIMERSATK</sequence>
<dbReference type="SMART" id="SM00346">
    <property type="entry name" value="HTH_ICLR"/>
    <property type="match status" value="1"/>
</dbReference>
<dbReference type="GO" id="GO:0003700">
    <property type="term" value="F:DNA-binding transcription factor activity"/>
    <property type="evidence" value="ECO:0007669"/>
    <property type="project" value="TreeGrafter"/>
</dbReference>
<dbReference type="GO" id="GO:0045892">
    <property type="term" value="P:negative regulation of DNA-templated transcription"/>
    <property type="evidence" value="ECO:0007669"/>
    <property type="project" value="TreeGrafter"/>
</dbReference>
<reference evidence="2" key="1">
    <citation type="submission" date="2022-05" db="EMBL/GenBank/DDBJ databases">
        <title>Sphingomonas sp. strain MG17 Genome sequencing and assembly.</title>
        <authorList>
            <person name="Kim I."/>
        </authorList>
    </citation>
    <scope>NUCLEOTIDE SEQUENCE</scope>
    <source>
        <strain evidence="2">MG17</strain>
    </source>
</reference>
<dbReference type="PROSITE" id="PS51077">
    <property type="entry name" value="HTH_ICLR"/>
    <property type="match status" value="1"/>
</dbReference>
<dbReference type="AlphaFoldDB" id="A0A9X2HM82"/>
<dbReference type="InterPro" id="IPR036390">
    <property type="entry name" value="WH_DNA-bd_sf"/>
</dbReference>
<keyword evidence="3" id="KW-1185">Reference proteome</keyword>
<comment type="caution">
    <text evidence="2">The sequence shown here is derived from an EMBL/GenBank/DDBJ whole genome shotgun (WGS) entry which is preliminary data.</text>
</comment>
<dbReference type="Pfam" id="PF09339">
    <property type="entry name" value="HTH_IclR"/>
    <property type="match status" value="1"/>
</dbReference>
<dbReference type="PANTHER" id="PTHR30136">
    <property type="entry name" value="HELIX-TURN-HELIX TRANSCRIPTIONAL REGULATOR, ICLR FAMILY"/>
    <property type="match status" value="1"/>
</dbReference>
<dbReference type="InterPro" id="IPR005471">
    <property type="entry name" value="Tscrpt_reg_IclR_N"/>
</dbReference>
<gene>
    <name evidence="2" type="ORF">M9978_17490</name>
</gene>
<dbReference type="Proteomes" id="UP001139451">
    <property type="component" value="Unassembled WGS sequence"/>
</dbReference>
<dbReference type="PANTHER" id="PTHR30136:SF35">
    <property type="entry name" value="HTH-TYPE TRANSCRIPTIONAL REGULATOR RV1719"/>
    <property type="match status" value="1"/>
</dbReference>
<evidence type="ECO:0000259" key="1">
    <source>
        <dbReference type="PROSITE" id="PS51077"/>
    </source>
</evidence>
<accession>A0A9X2HM82</accession>
<protein>
    <submittedName>
        <fullName evidence="2">Helix-turn-helix domain-containing protein</fullName>
    </submittedName>
</protein>
<dbReference type="GO" id="GO:0003677">
    <property type="term" value="F:DNA binding"/>
    <property type="evidence" value="ECO:0007669"/>
    <property type="project" value="InterPro"/>
</dbReference>
<dbReference type="Gene3D" id="1.10.10.10">
    <property type="entry name" value="Winged helix-like DNA-binding domain superfamily/Winged helix DNA-binding domain"/>
    <property type="match status" value="1"/>
</dbReference>
<evidence type="ECO:0000313" key="3">
    <source>
        <dbReference type="Proteomes" id="UP001139451"/>
    </source>
</evidence>
<name>A0A9X2HM82_9SPHN</name>
<dbReference type="InterPro" id="IPR036388">
    <property type="entry name" value="WH-like_DNA-bd_sf"/>
</dbReference>
<proteinExistence type="predicted"/>
<dbReference type="SUPFAM" id="SSF46785">
    <property type="entry name" value="Winged helix' DNA-binding domain"/>
    <property type="match status" value="1"/>
</dbReference>
<feature type="domain" description="HTH iclR-type" evidence="1">
    <location>
        <begin position="17"/>
        <end position="76"/>
    </location>
</feature>
<dbReference type="RefSeq" id="WP_254295467.1">
    <property type="nucleotide sequence ID" value="NZ_JAMLDX010000016.1"/>
</dbReference>
<evidence type="ECO:0000313" key="2">
    <source>
        <dbReference type="EMBL" id="MCP3732217.1"/>
    </source>
</evidence>